<dbReference type="Gene3D" id="3.30.200.20">
    <property type="entry name" value="Phosphorylase Kinase, domain 1"/>
    <property type="match status" value="1"/>
</dbReference>
<dbReference type="SUPFAM" id="SSF50998">
    <property type="entry name" value="Quinoprotein alcohol dehydrogenase-like"/>
    <property type="match status" value="2"/>
</dbReference>
<dbReference type="CDD" id="cd14014">
    <property type="entry name" value="STKc_PknB_like"/>
    <property type="match status" value="1"/>
</dbReference>
<dbReference type="Gene3D" id="2.40.128.630">
    <property type="match status" value="1"/>
</dbReference>
<evidence type="ECO:0000313" key="7">
    <source>
        <dbReference type="EMBL" id="TDD92958.1"/>
    </source>
</evidence>
<organism evidence="7 8">
    <name type="scientific">Actinomadura darangshiensis</name>
    <dbReference type="NCBI Taxonomy" id="705336"/>
    <lineage>
        <taxon>Bacteria</taxon>
        <taxon>Bacillati</taxon>
        <taxon>Actinomycetota</taxon>
        <taxon>Actinomycetes</taxon>
        <taxon>Streptosporangiales</taxon>
        <taxon>Thermomonosporaceae</taxon>
        <taxon>Actinomadura</taxon>
    </lineage>
</organism>
<evidence type="ECO:0000313" key="8">
    <source>
        <dbReference type="Proteomes" id="UP000295578"/>
    </source>
</evidence>
<dbReference type="Pfam" id="PF00069">
    <property type="entry name" value="Pkinase"/>
    <property type="match status" value="1"/>
</dbReference>
<dbReference type="SUPFAM" id="SSF56112">
    <property type="entry name" value="Protein kinase-like (PK-like)"/>
    <property type="match status" value="1"/>
</dbReference>
<dbReference type="EMBL" id="SMKY01000001">
    <property type="protein sequence ID" value="TDD92958.1"/>
    <property type="molecule type" value="Genomic_DNA"/>
</dbReference>
<dbReference type="Gene3D" id="1.10.510.10">
    <property type="entry name" value="Transferase(Phosphotransferase) domain 1"/>
    <property type="match status" value="1"/>
</dbReference>
<evidence type="ECO:0000256" key="2">
    <source>
        <dbReference type="ARBA" id="ARBA00022741"/>
    </source>
</evidence>
<keyword evidence="3" id="KW-0418">Kinase</keyword>
<dbReference type="InterPro" id="IPR000719">
    <property type="entry name" value="Prot_kinase_dom"/>
</dbReference>
<sequence>MEPLHADDPAGFGPYQLLARLGSGGMGRVYLGRSPSGRTVAVKVVHAELANEPDFRARFRREVTAASAVSGAFTAPVVDADPDAPSPWLVTAFLPGLSLQDAVERHGPFPPDSVAALGVSLADGLAAVHRAGVVHRDLKPSNVLITPDGPRLIDFGIARAADGSAITQSGMVVGSPGFMPPEQAGRHESGPPGDVYSLGAVLTFAATGSGPFGEGPMHAMVYRVLHENPDLGRVAEPRLRAVIGACLNRDQAGRPTLPTLVHWLSRIVPEDTSPQSTGWLPATVSAEIASRTQQVPQGPVRLAATVPPGSPALQAPPVGRRRALAIGLALSGAAGLAAAGGGWWFLNRDKYRWTWETEWGDIVDSPVVTGGVAVIDQVWDRKHTVYGLDTDTGEERWKSEIDGPVLGVAGAQDGAIFLYGGVRRLIALNAADGKETWRLPITEAGRGVVTGSGLIFMRRGDPETGDPGIAAISLATRDVRWHVPAGTSVFPPPAYANGVLYFAADRTLIAIDVATGKPRWTSPGKTKLIGTPVVAGNTVYVSSEAALNALNTADGKLRWAFPNTASKGVSYGWIPTVTDRFVFIPSTGGGLNAIDVDTSAQQATARWTFSTGGEVELGPTKQHLLSPVVHDGVACVFNGQDRLSGVDLAGGRRLWEHRAAAFQDELPVIAKGGVHLATKDGVLSVEPKSGKILSRTEGLKTARLSAVGDRLYFAGGDADRTKPDRACALDPPTP</sequence>
<dbReference type="RefSeq" id="WP_132192508.1">
    <property type="nucleotide sequence ID" value="NZ_SMKY01000001.1"/>
</dbReference>
<dbReference type="InterPro" id="IPR002372">
    <property type="entry name" value="PQQ_rpt_dom"/>
</dbReference>
<evidence type="ECO:0000259" key="6">
    <source>
        <dbReference type="PROSITE" id="PS50011"/>
    </source>
</evidence>
<name>A0A4R5C081_9ACTN</name>
<dbReference type="SMART" id="SM00564">
    <property type="entry name" value="PQQ"/>
    <property type="match status" value="7"/>
</dbReference>
<reference evidence="7 8" key="1">
    <citation type="submission" date="2019-03" db="EMBL/GenBank/DDBJ databases">
        <title>Draft genome sequences of novel Actinobacteria.</title>
        <authorList>
            <person name="Sahin N."/>
            <person name="Ay H."/>
            <person name="Saygin H."/>
        </authorList>
    </citation>
    <scope>NUCLEOTIDE SEQUENCE [LARGE SCALE GENOMIC DNA]</scope>
    <source>
        <strain evidence="7 8">DSM 45941</strain>
    </source>
</reference>
<dbReference type="SMART" id="SM00220">
    <property type="entry name" value="S_TKc"/>
    <property type="match status" value="1"/>
</dbReference>
<dbReference type="GO" id="GO:0005524">
    <property type="term" value="F:ATP binding"/>
    <property type="evidence" value="ECO:0007669"/>
    <property type="project" value="UniProtKB-UniRule"/>
</dbReference>
<evidence type="ECO:0000256" key="5">
    <source>
        <dbReference type="PROSITE-ProRule" id="PRU10141"/>
    </source>
</evidence>
<dbReference type="OrthoDB" id="155383at2"/>
<evidence type="ECO:0000256" key="3">
    <source>
        <dbReference type="ARBA" id="ARBA00022777"/>
    </source>
</evidence>
<feature type="domain" description="Protein kinase" evidence="6">
    <location>
        <begin position="15"/>
        <end position="267"/>
    </location>
</feature>
<protein>
    <recommendedName>
        <fullName evidence="6">Protein kinase domain-containing protein</fullName>
    </recommendedName>
</protein>
<dbReference type="InterPro" id="IPR011047">
    <property type="entry name" value="Quinoprotein_ADH-like_sf"/>
</dbReference>
<keyword evidence="1" id="KW-0808">Transferase</keyword>
<dbReference type="PROSITE" id="PS50011">
    <property type="entry name" value="PROTEIN_KINASE_DOM"/>
    <property type="match status" value="1"/>
</dbReference>
<accession>A0A4R5C081</accession>
<dbReference type="AlphaFoldDB" id="A0A4R5C081"/>
<dbReference type="InterPro" id="IPR017441">
    <property type="entry name" value="Protein_kinase_ATP_BS"/>
</dbReference>
<comment type="caution">
    <text evidence="7">The sequence shown here is derived from an EMBL/GenBank/DDBJ whole genome shotgun (WGS) entry which is preliminary data.</text>
</comment>
<dbReference type="PROSITE" id="PS00107">
    <property type="entry name" value="PROTEIN_KINASE_ATP"/>
    <property type="match status" value="1"/>
</dbReference>
<dbReference type="GO" id="GO:0004674">
    <property type="term" value="F:protein serine/threonine kinase activity"/>
    <property type="evidence" value="ECO:0007669"/>
    <property type="project" value="TreeGrafter"/>
</dbReference>
<dbReference type="PANTHER" id="PTHR43289">
    <property type="entry name" value="MITOGEN-ACTIVATED PROTEIN KINASE KINASE KINASE 20-RELATED"/>
    <property type="match status" value="1"/>
</dbReference>
<dbReference type="PROSITE" id="PS00108">
    <property type="entry name" value="PROTEIN_KINASE_ST"/>
    <property type="match status" value="1"/>
</dbReference>
<dbReference type="InterPro" id="IPR011009">
    <property type="entry name" value="Kinase-like_dom_sf"/>
</dbReference>
<dbReference type="InterPro" id="IPR018391">
    <property type="entry name" value="PQQ_b-propeller_rpt"/>
</dbReference>
<keyword evidence="4 5" id="KW-0067">ATP-binding</keyword>
<evidence type="ECO:0000256" key="4">
    <source>
        <dbReference type="ARBA" id="ARBA00022840"/>
    </source>
</evidence>
<dbReference type="InterPro" id="IPR015943">
    <property type="entry name" value="WD40/YVTN_repeat-like_dom_sf"/>
</dbReference>
<keyword evidence="8" id="KW-1185">Reference proteome</keyword>
<feature type="binding site" evidence="5">
    <location>
        <position position="43"/>
    </location>
    <ligand>
        <name>ATP</name>
        <dbReference type="ChEBI" id="CHEBI:30616"/>
    </ligand>
</feature>
<dbReference type="Pfam" id="PF13360">
    <property type="entry name" value="PQQ_2"/>
    <property type="match status" value="2"/>
</dbReference>
<dbReference type="PANTHER" id="PTHR43289:SF34">
    <property type="entry name" value="SERINE_THREONINE-PROTEIN KINASE YBDM-RELATED"/>
    <property type="match status" value="1"/>
</dbReference>
<dbReference type="InterPro" id="IPR008271">
    <property type="entry name" value="Ser/Thr_kinase_AS"/>
</dbReference>
<evidence type="ECO:0000256" key="1">
    <source>
        <dbReference type="ARBA" id="ARBA00022679"/>
    </source>
</evidence>
<dbReference type="Proteomes" id="UP000295578">
    <property type="component" value="Unassembled WGS sequence"/>
</dbReference>
<dbReference type="Gene3D" id="2.130.10.10">
    <property type="entry name" value="YVTN repeat-like/Quinoprotein amine dehydrogenase"/>
    <property type="match status" value="1"/>
</dbReference>
<gene>
    <name evidence="7" type="ORF">E1293_00365</name>
</gene>
<proteinExistence type="predicted"/>
<keyword evidence="2 5" id="KW-0547">Nucleotide-binding</keyword>